<keyword evidence="2" id="KW-0805">Transcription regulation</keyword>
<proteinExistence type="inferred from homology"/>
<dbReference type="EMBL" id="BAABGA010000060">
    <property type="protein sequence ID" value="GAA4462240.1"/>
    <property type="molecule type" value="Genomic_DNA"/>
</dbReference>
<keyword evidence="6" id="KW-1185">Reference proteome</keyword>
<evidence type="ECO:0000256" key="3">
    <source>
        <dbReference type="ARBA" id="ARBA00023125"/>
    </source>
</evidence>
<evidence type="ECO:0000256" key="1">
    <source>
        <dbReference type="ARBA" id="ARBA00011046"/>
    </source>
</evidence>
<dbReference type="Pfam" id="PF03965">
    <property type="entry name" value="Penicillinase_R"/>
    <property type="match status" value="1"/>
</dbReference>
<dbReference type="Gene3D" id="1.10.10.10">
    <property type="entry name" value="Winged helix-like DNA-binding domain superfamily/Winged helix DNA-binding domain"/>
    <property type="match status" value="1"/>
</dbReference>
<organism evidence="5 6">
    <name type="scientific">Novipirellula rosea</name>
    <dbReference type="NCBI Taxonomy" id="1031540"/>
    <lineage>
        <taxon>Bacteria</taxon>
        <taxon>Pseudomonadati</taxon>
        <taxon>Planctomycetota</taxon>
        <taxon>Planctomycetia</taxon>
        <taxon>Pirellulales</taxon>
        <taxon>Pirellulaceae</taxon>
        <taxon>Novipirellula</taxon>
    </lineage>
</organism>
<keyword evidence="3" id="KW-0238">DNA-binding</keyword>
<dbReference type="InterPro" id="IPR036388">
    <property type="entry name" value="WH-like_DNA-bd_sf"/>
</dbReference>
<comment type="caution">
    <text evidence="5">The sequence shown here is derived from an EMBL/GenBank/DDBJ whole genome shotgun (WGS) entry which is preliminary data.</text>
</comment>
<dbReference type="InterPro" id="IPR036390">
    <property type="entry name" value="WH_DNA-bd_sf"/>
</dbReference>
<evidence type="ECO:0000256" key="2">
    <source>
        <dbReference type="ARBA" id="ARBA00023015"/>
    </source>
</evidence>
<keyword evidence="4" id="KW-0804">Transcription</keyword>
<comment type="similarity">
    <text evidence="1">Belongs to the BlaI transcriptional regulatory family.</text>
</comment>
<reference evidence="6" key="1">
    <citation type="journal article" date="2019" name="Int. J. Syst. Evol. Microbiol.">
        <title>The Global Catalogue of Microorganisms (GCM) 10K type strain sequencing project: providing services to taxonomists for standard genome sequencing and annotation.</title>
        <authorList>
            <consortium name="The Broad Institute Genomics Platform"/>
            <consortium name="The Broad Institute Genome Sequencing Center for Infectious Disease"/>
            <person name="Wu L."/>
            <person name="Ma J."/>
        </authorList>
    </citation>
    <scope>NUCLEOTIDE SEQUENCE [LARGE SCALE GENOMIC DNA]</scope>
    <source>
        <strain evidence="6">JCM 17759</strain>
    </source>
</reference>
<accession>A0ABP8N9Q8</accession>
<dbReference type="Proteomes" id="UP001500840">
    <property type="component" value="Unassembled WGS sequence"/>
</dbReference>
<name>A0ABP8N9Q8_9BACT</name>
<gene>
    <name evidence="5" type="ORF">GCM10023156_45850</name>
</gene>
<evidence type="ECO:0000313" key="5">
    <source>
        <dbReference type="EMBL" id="GAA4462240.1"/>
    </source>
</evidence>
<protein>
    <recommendedName>
        <fullName evidence="7">Penicillinase repressor</fullName>
    </recommendedName>
</protein>
<evidence type="ECO:0008006" key="7">
    <source>
        <dbReference type="Google" id="ProtNLM"/>
    </source>
</evidence>
<dbReference type="InterPro" id="IPR005650">
    <property type="entry name" value="BlaI_family"/>
</dbReference>
<evidence type="ECO:0000313" key="6">
    <source>
        <dbReference type="Proteomes" id="UP001500840"/>
    </source>
</evidence>
<dbReference type="SUPFAM" id="SSF46785">
    <property type="entry name" value="Winged helix' DNA-binding domain"/>
    <property type="match status" value="1"/>
</dbReference>
<sequence>MEIRRAMTDPPSNATVRTILRILEEKQIVTYRRDGKRFVYRVLRSKTGEGKNALRQVFNVFFGGSVEDALAAHLSDPKAKLDAEQLQRLRDMVDQAAKKQGKS</sequence>
<evidence type="ECO:0000256" key="4">
    <source>
        <dbReference type="ARBA" id="ARBA00023163"/>
    </source>
</evidence>